<dbReference type="EMBL" id="CFOE01001241">
    <property type="protein sequence ID" value="CFE49225.1"/>
    <property type="molecule type" value="Genomic_DNA"/>
</dbReference>
<feature type="compositionally biased region" description="Basic residues" evidence="1">
    <location>
        <begin position="71"/>
        <end position="82"/>
    </location>
</feature>
<sequence>MHSVRVAVHRPRRRHRSLWPRRTIRPRRRSFGRGGRADGRRERRRVSCSGAPTVRPPKCCRRPLGEQLAPKRGRHPSRRHRGVPGSTRAGFAEPAGLSGPGCGCGRRLRRPADLLAGRPAAQRSAAGPHRRYVCLDPCRLHSSAPVSVMPGGNSQMWGSGEPVDRCYDGPATGSAPDVHPGVEIAQQPR</sequence>
<feature type="compositionally biased region" description="Basic residues" evidence="1">
    <location>
        <begin position="7"/>
        <end position="31"/>
    </location>
</feature>
<dbReference type="Proteomes" id="UP000048289">
    <property type="component" value="Unassembled WGS sequence"/>
</dbReference>
<evidence type="ECO:0000313" key="3">
    <source>
        <dbReference type="Proteomes" id="UP000048289"/>
    </source>
</evidence>
<proteinExistence type="predicted"/>
<feature type="region of interest" description="Disordered" evidence="1">
    <location>
        <begin position="151"/>
        <end position="189"/>
    </location>
</feature>
<name>A0A654TKD7_MYCTX</name>
<feature type="region of interest" description="Disordered" evidence="1">
    <location>
        <begin position="1"/>
        <end position="94"/>
    </location>
</feature>
<evidence type="ECO:0000313" key="2">
    <source>
        <dbReference type="EMBL" id="CFE49225.1"/>
    </source>
</evidence>
<accession>A0A654TKD7</accession>
<organism evidence="2 3">
    <name type="scientific">Mycobacterium tuberculosis</name>
    <dbReference type="NCBI Taxonomy" id="1773"/>
    <lineage>
        <taxon>Bacteria</taxon>
        <taxon>Bacillati</taxon>
        <taxon>Actinomycetota</taxon>
        <taxon>Actinomycetes</taxon>
        <taxon>Mycobacteriales</taxon>
        <taxon>Mycobacteriaceae</taxon>
        <taxon>Mycobacterium</taxon>
        <taxon>Mycobacterium tuberculosis complex</taxon>
    </lineage>
</organism>
<gene>
    <name evidence="2" type="ORF">ERS007681_04636</name>
</gene>
<evidence type="ECO:0000256" key="1">
    <source>
        <dbReference type="SAM" id="MobiDB-lite"/>
    </source>
</evidence>
<reference evidence="2 3" key="1">
    <citation type="submission" date="2015-03" db="EMBL/GenBank/DDBJ databases">
        <authorList>
            <consortium name="Pathogen Informatics"/>
        </authorList>
    </citation>
    <scope>NUCLEOTIDE SEQUENCE [LARGE SCALE GENOMIC DNA]</scope>
    <source>
        <strain evidence="2 3">G09901357</strain>
    </source>
</reference>
<protein>
    <submittedName>
        <fullName evidence="2">Uncharacterized protein</fullName>
    </submittedName>
</protein>
<dbReference type="AlphaFoldDB" id="A0A654TKD7"/>